<accession>A0ABT0RMP4</accession>
<organism evidence="1 2">
    <name type="scientific">Sphingomonas alba</name>
    <dbReference type="NCBI Taxonomy" id="2908208"/>
    <lineage>
        <taxon>Bacteria</taxon>
        <taxon>Pseudomonadati</taxon>
        <taxon>Pseudomonadota</taxon>
        <taxon>Alphaproteobacteria</taxon>
        <taxon>Sphingomonadales</taxon>
        <taxon>Sphingomonadaceae</taxon>
        <taxon>Sphingomonas</taxon>
    </lineage>
</organism>
<proteinExistence type="predicted"/>
<reference evidence="1" key="1">
    <citation type="submission" date="2022-05" db="EMBL/GenBank/DDBJ databases">
        <authorList>
            <person name="Jo J.-H."/>
            <person name="Im W.-T."/>
        </authorList>
    </citation>
    <scope>NUCLEOTIDE SEQUENCE</scope>
    <source>
        <strain evidence="1">SE158</strain>
    </source>
</reference>
<sequence>MNGATHNDAETLALSALAATLTDERRAERFLSLTGLSPDGIRSRIGDPSLLAACITFLEAHEPDLIAVAEDIGVKPEDLLRAKAELE</sequence>
<dbReference type="Pfam" id="PF12096">
    <property type="entry name" value="DUF3572"/>
    <property type="match status" value="1"/>
</dbReference>
<name>A0ABT0RMP4_9SPHN</name>
<dbReference type="EMBL" id="JAMGBD010000001">
    <property type="protein sequence ID" value="MCL6683912.1"/>
    <property type="molecule type" value="Genomic_DNA"/>
</dbReference>
<dbReference type="Proteomes" id="UP001165363">
    <property type="component" value="Unassembled WGS sequence"/>
</dbReference>
<keyword evidence="2" id="KW-1185">Reference proteome</keyword>
<dbReference type="RefSeq" id="WP_249848032.1">
    <property type="nucleotide sequence ID" value="NZ_JAMGBD010000001.1"/>
</dbReference>
<comment type="caution">
    <text evidence="1">The sequence shown here is derived from an EMBL/GenBank/DDBJ whole genome shotgun (WGS) entry which is preliminary data.</text>
</comment>
<protein>
    <submittedName>
        <fullName evidence="1">DUF3572 domain-containing protein</fullName>
    </submittedName>
</protein>
<evidence type="ECO:0000313" key="1">
    <source>
        <dbReference type="EMBL" id="MCL6683912.1"/>
    </source>
</evidence>
<evidence type="ECO:0000313" key="2">
    <source>
        <dbReference type="Proteomes" id="UP001165363"/>
    </source>
</evidence>
<gene>
    <name evidence="1" type="ORF">LZ536_08360</name>
</gene>
<dbReference type="InterPro" id="IPR021955">
    <property type="entry name" value="DUF3572"/>
</dbReference>